<dbReference type="Pfam" id="PF08668">
    <property type="entry name" value="HDOD"/>
    <property type="match status" value="1"/>
</dbReference>
<reference evidence="2 3" key="1">
    <citation type="submission" date="2020-05" db="EMBL/GenBank/DDBJ databases">
        <title>Complete genome sequence of Gemmatimonas greenlandica TET16.</title>
        <authorList>
            <person name="Zeng Y."/>
        </authorList>
    </citation>
    <scope>NUCLEOTIDE SEQUENCE [LARGE SCALE GENOMIC DNA]</scope>
    <source>
        <strain evidence="2 3">TET16</strain>
    </source>
</reference>
<evidence type="ECO:0000313" key="2">
    <source>
        <dbReference type="EMBL" id="QJR37711.1"/>
    </source>
</evidence>
<dbReference type="Gene3D" id="3.30.450.40">
    <property type="match status" value="1"/>
</dbReference>
<dbReference type="KEGG" id="ggr:HKW67_20390"/>
<dbReference type="InterPro" id="IPR029016">
    <property type="entry name" value="GAF-like_dom_sf"/>
</dbReference>
<feature type="domain" description="HDOD" evidence="1">
    <location>
        <begin position="46"/>
        <end position="239"/>
    </location>
</feature>
<dbReference type="PROSITE" id="PS51833">
    <property type="entry name" value="HDOD"/>
    <property type="match status" value="1"/>
</dbReference>
<name>A0A6M4IZT5_9BACT</name>
<dbReference type="InterPro" id="IPR052340">
    <property type="entry name" value="RNase_Y/CdgJ"/>
</dbReference>
<keyword evidence="3" id="KW-1185">Reference proteome</keyword>
<dbReference type="Proteomes" id="UP000500938">
    <property type="component" value="Chromosome"/>
</dbReference>
<proteinExistence type="predicted"/>
<dbReference type="InterPro" id="IPR013976">
    <property type="entry name" value="HDOD"/>
</dbReference>
<dbReference type="RefSeq" id="WP_171227146.1">
    <property type="nucleotide sequence ID" value="NZ_CP053085.1"/>
</dbReference>
<dbReference type="PANTHER" id="PTHR33525">
    <property type="match status" value="1"/>
</dbReference>
<dbReference type="PANTHER" id="PTHR33525:SF4">
    <property type="entry name" value="CYCLIC DI-GMP PHOSPHODIESTERASE CDGJ"/>
    <property type="match status" value="1"/>
</dbReference>
<gene>
    <name evidence="2" type="ORF">HKW67_20390</name>
</gene>
<dbReference type="SUPFAM" id="SSF109604">
    <property type="entry name" value="HD-domain/PDEase-like"/>
    <property type="match status" value="1"/>
</dbReference>
<dbReference type="AlphaFoldDB" id="A0A6M4IZT5"/>
<dbReference type="Gene3D" id="1.10.3210.10">
    <property type="entry name" value="Hypothetical protein af1432"/>
    <property type="match status" value="1"/>
</dbReference>
<dbReference type="EMBL" id="CP053085">
    <property type="protein sequence ID" value="QJR37711.1"/>
    <property type="molecule type" value="Genomic_DNA"/>
</dbReference>
<sequence>MMRLQDPLPLVSEASHRLVEPGAASGGVDHFSIRTRLARIMEGGDFPALSRQVIDTITTIDDDAASLQRLANIVLREYGLALSVVRTANSAHYRRGGRPTESATHAMMMLGARVVRQLAGSMLLFEHFQRRSPELKELMILSLLTANHARATALQLGHDDPEAAHLAGMFRNLGEVLVACYFHDDYQRIRSLIQDDGRSEASALRMVLGFAYTDFGVEVANQWGLPDTIALGMRATAHTSSSLLASVTAFSHELTGTLYQTDSNNSVGPALDAMLDAHRSRIRLTRDQVGRIASDALKETRDVLLGSDSDQSVPRLRELNAAARRAFGASLALPDDGDALTMLAEPDVTVRARLRNELDDTVDPASGATIGTVLLQAMEVIMRGGPFDRVVTCFMTGDRMQLVARTGLGTGIDALLTRFSFPVSARGGPVVALTQQRQAVYLPTDRTMHTMEQRWATEQGVSQFGVFPLIVLGKVIGCIYCDRIGAGPAPDRATVRYTKSIADLVVDAIARRRS</sequence>
<evidence type="ECO:0000313" key="3">
    <source>
        <dbReference type="Proteomes" id="UP000500938"/>
    </source>
</evidence>
<organism evidence="2 3">
    <name type="scientific">Gemmatimonas groenlandica</name>
    <dbReference type="NCBI Taxonomy" id="2732249"/>
    <lineage>
        <taxon>Bacteria</taxon>
        <taxon>Pseudomonadati</taxon>
        <taxon>Gemmatimonadota</taxon>
        <taxon>Gemmatimonadia</taxon>
        <taxon>Gemmatimonadales</taxon>
        <taxon>Gemmatimonadaceae</taxon>
        <taxon>Gemmatimonas</taxon>
    </lineage>
</organism>
<dbReference type="SUPFAM" id="SSF55781">
    <property type="entry name" value="GAF domain-like"/>
    <property type="match status" value="1"/>
</dbReference>
<accession>A0A6M4IZT5</accession>
<evidence type="ECO:0000259" key="1">
    <source>
        <dbReference type="PROSITE" id="PS51833"/>
    </source>
</evidence>
<protein>
    <submittedName>
        <fullName evidence="2">HDOD domain-containing protein</fullName>
    </submittedName>
</protein>